<dbReference type="InterPro" id="IPR001387">
    <property type="entry name" value="Cro/C1-type_HTH"/>
</dbReference>
<accession>A0A6N8IGT0</accession>
<dbReference type="AlphaFoldDB" id="A0A6N8IGT0"/>
<comment type="caution">
    <text evidence="5">The sequence shown here is derived from an EMBL/GenBank/DDBJ whole genome shotgun (WGS) entry which is preliminary data.</text>
</comment>
<sequence length="288" mass="30143">MNVEIAQRLAEMRREKGFSQEELAARLGLSRQAVSKWERAESSPDTGNLIALADLYGVTLDELVRVEADIADDVTFESSDRAASAEVEAREAATAAAAAAATAAAAAAAAQAAARPETRQSTQPATSQTASAPAQQPAPASAPRQSAASATACQPGSPFHEAGARPAAPSQPDAASAAAGSTGPAPHPCTGAPVPPPPHGYAPVQQPGYGASVPPQQPAGSYDAPDGRRRHSPWMTFPYPVLCVILFLLVGFLFGAWHLAWVIFLTIPLYYWIARIIENDPNYRAGRR</sequence>
<keyword evidence="3" id="KW-0472">Membrane</keyword>
<dbReference type="Gene3D" id="1.10.260.40">
    <property type="entry name" value="lambda repressor-like DNA-binding domains"/>
    <property type="match status" value="1"/>
</dbReference>
<protein>
    <submittedName>
        <fullName evidence="5">Helix-turn-helix domain-containing protein</fullName>
    </submittedName>
</protein>
<dbReference type="SUPFAM" id="SSF47413">
    <property type="entry name" value="lambda repressor-like DNA-binding domains"/>
    <property type="match status" value="1"/>
</dbReference>
<dbReference type="PROSITE" id="PS50943">
    <property type="entry name" value="HTH_CROC1"/>
    <property type="match status" value="1"/>
</dbReference>
<dbReference type="PANTHER" id="PTHR46558:SF4">
    <property type="entry name" value="DNA-BIDING PHAGE PROTEIN"/>
    <property type="match status" value="1"/>
</dbReference>
<feature type="compositionally biased region" description="Low complexity" evidence="2">
    <location>
        <begin position="111"/>
        <end position="152"/>
    </location>
</feature>
<feature type="domain" description="HTH cro/C1-type" evidence="4">
    <location>
        <begin position="9"/>
        <end position="63"/>
    </location>
</feature>
<dbReference type="Pfam" id="PF01381">
    <property type="entry name" value="HTH_3"/>
    <property type="match status" value="1"/>
</dbReference>
<dbReference type="CDD" id="cd00093">
    <property type="entry name" value="HTH_XRE"/>
    <property type="match status" value="1"/>
</dbReference>
<evidence type="ECO:0000256" key="2">
    <source>
        <dbReference type="SAM" id="MobiDB-lite"/>
    </source>
</evidence>
<keyword evidence="3" id="KW-1133">Transmembrane helix</keyword>
<dbReference type="PANTHER" id="PTHR46558">
    <property type="entry name" value="TRACRIPTIONAL REGULATORY PROTEIN-RELATED-RELATED"/>
    <property type="match status" value="1"/>
</dbReference>
<keyword evidence="6" id="KW-1185">Reference proteome</keyword>
<gene>
    <name evidence="5" type="ORF">GO738_03710</name>
</gene>
<dbReference type="RefSeq" id="WP_157009604.1">
    <property type="nucleotide sequence ID" value="NZ_WPOC01000004.1"/>
</dbReference>
<reference evidence="5 6" key="1">
    <citation type="submission" date="2019-11" db="EMBL/GenBank/DDBJ databases">
        <title>Whole genome shotgun sequencing (WGS) data from Adlercreutzia equolifaciens ResAG-91, Eggerthella lenta MRI-F36, MRI-F37, MRI-F40, ResAG-49, ResAG-88, ResAG-121, ResAG-145, and Gordonibacter sp. ResAG-5, ResAG-26, ResAG-43, ResAG-50, ResAG-59.</title>
        <authorList>
            <person name="Stoll D.A."/>
            <person name="Danylec N."/>
            <person name="Franz C.M.A.P."/>
            <person name="Huch M."/>
        </authorList>
    </citation>
    <scope>NUCLEOTIDE SEQUENCE [LARGE SCALE GENOMIC DNA]</scope>
    <source>
        <strain evidence="5 6">ResAG-59</strain>
    </source>
</reference>
<dbReference type="EMBL" id="WPOC01000004">
    <property type="protein sequence ID" value="MVN14466.1"/>
    <property type="molecule type" value="Genomic_DNA"/>
</dbReference>
<evidence type="ECO:0000256" key="1">
    <source>
        <dbReference type="ARBA" id="ARBA00023125"/>
    </source>
</evidence>
<feature type="region of interest" description="Disordered" evidence="2">
    <location>
        <begin position="111"/>
        <end position="227"/>
    </location>
</feature>
<feature type="compositionally biased region" description="Low complexity" evidence="2">
    <location>
        <begin position="164"/>
        <end position="192"/>
    </location>
</feature>
<organism evidence="5 6">
    <name type="scientific">Gordonibacter urolithinfaciens</name>
    <dbReference type="NCBI Taxonomy" id="1335613"/>
    <lineage>
        <taxon>Bacteria</taxon>
        <taxon>Bacillati</taxon>
        <taxon>Actinomycetota</taxon>
        <taxon>Coriobacteriia</taxon>
        <taxon>Eggerthellales</taxon>
        <taxon>Eggerthellaceae</taxon>
        <taxon>Gordonibacter</taxon>
    </lineage>
</organism>
<dbReference type="GO" id="GO:0003677">
    <property type="term" value="F:DNA binding"/>
    <property type="evidence" value="ECO:0007669"/>
    <property type="project" value="UniProtKB-KW"/>
</dbReference>
<dbReference type="Proteomes" id="UP000468327">
    <property type="component" value="Unassembled WGS sequence"/>
</dbReference>
<dbReference type="InterPro" id="IPR010982">
    <property type="entry name" value="Lambda_DNA-bd_dom_sf"/>
</dbReference>
<dbReference type="SMART" id="SM00530">
    <property type="entry name" value="HTH_XRE"/>
    <property type="match status" value="1"/>
</dbReference>
<keyword evidence="3" id="KW-0812">Transmembrane</keyword>
<feature type="transmembrane region" description="Helical" evidence="3">
    <location>
        <begin position="237"/>
        <end position="254"/>
    </location>
</feature>
<keyword evidence="1" id="KW-0238">DNA-binding</keyword>
<proteinExistence type="predicted"/>
<evidence type="ECO:0000259" key="4">
    <source>
        <dbReference type="PROSITE" id="PS50943"/>
    </source>
</evidence>
<feature type="transmembrane region" description="Helical" evidence="3">
    <location>
        <begin position="260"/>
        <end position="278"/>
    </location>
</feature>
<evidence type="ECO:0000313" key="5">
    <source>
        <dbReference type="EMBL" id="MVN14466.1"/>
    </source>
</evidence>
<name>A0A6N8IGT0_9ACTN</name>
<evidence type="ECO:0000313" key="6">
    <source>
        <dbReference type="Proteomes" id="UP000468327"/>
    </source>
</evidence>
<evidence type="ECO:0000256" key="3">
    <source>
        <dbReference type="SAM" id="Phobius"/>
    </source>
</evidence>